<protein>
    <submittedName>
        <fullName evidence="6">BamA/TamA family outer membrane protein</fullName>
    </submittedName>
</protein>
<reference evidence="6" key="2">
    <citation type="submission" date="2024-05" db="EMBL/GenBank/DDBJ databases">
        <title>Rhodohalobacter halophilus gen. nov., sp. nov., a moderately halophilic member of the family Balneolaceae.</title>
        <authorList>
            <person name="Xia J."/>
        </authorList>
    </citation>
    <scope>NUCLEOTIDE SEQUENCE</scope>
    <source>
        <strain evidence="6">WB101</strain>
    </source>
</reference>
<sequence>MRNYVPLILYLPLLVLLPFSVHAQNNGQQNQESNDEQENQVVRIVRFTGNNNVSNTALQTLVRTRNNREFLGIPRFTPWYYIHQLFGVGEEPALLDREVVGNDIDRIEVFYENLGFFDVSVDTTVVEYRENRYEVSFIIDEGPGSSIRNVSYTGLPEFENEETVEQFFEQSTFSGDRLNDSTFVYREPYRAQELRQEQTRIIDFLKNHGYAASQRDSVRALVREDEESPQQLDVLFTIRAGDLYRFGDVHLNLSGPDEQEQFDDSTTVTGPPYTNSGFSIFMRKQNSAQSEFSVLTEQIQFTPGDRFDQSAYLQSINSFQNLGNMVIDRFGLSEESSLPDYSSQEIPVYFDLQTLPRHSLRMEFFGMRRYGFGTGVGANYSNNNLFGRSENLTIGINTNFEFVPSNTLNEIAPRDSLGRRNTTGAEIFENYEIRAEYSVPRLNFPFGFMTDYDFIESARTRYSLTYSQSNQLYFDINSDVRFNLRYEFRHSQRLTSFLDLIELDIVDTTPSSQFRQNLINEFGQGSFELLRIQQDFDPQFSSVIRYTLRNQNTDLIQRDFGYFSEYSLALAGNIPHSIDRFLVTPGTVEGSLPSPFGISSNALSYSRYIKLTADYRRYVPLAPNTVFAFRGFAGIAQPYGGSETIPLNRRFFAGGSNDIRGWNPFRLGPGGISPDEVTIPGGEIKLALFKEFRHIVLSNVLGADWLVAWHTDAGNVWYGPQNTFRNEENVELLNDGRFFLDSFYKQIAVGSGFGLRFDWEYIVARFDLTFRVHDLEEGWFENRAAYFSFGIGHSF</sequence>
<accession>A0ABS9KG80</accession>
<feature type="domain" description="POTRA" evidence="5">
    <location>
        <begin position="42"/>
        <end position="142"/>
    </location>
</feature>
<dbReference type="Pfam" id="PF01103">
    <property type="entry name" value="Omp85"/>
    <property type="match status" value="1"/>
</dbReference>
<dbReference type="RefSeq" id="WP_237855194.1">
    <property type="nucleotide sequence ID" value="NZ_JAKLWS010000021.1"/>
</dbReference>
<comment type="caution">
    <text evidence="6">The sequence shown here is derived from an EMBL/GenBank/DDBJ whole genome shotgun (WGS) entry which is preliminary data.</text>
</comment>
<dbReference type="InterPro" id="IPR010827">
    <property type="entry name" value="BamA/TamA_POTRA"/>
</dbReference>
<organism evidence="6 7">
    <name type="scientific">Rhodohalobacter sulfatireducens</name>
    <dbReference type="NCBI Taxonomy" id="2911366"/>
    <lineage>
        <taxon>Bacteria</taxon>
        <taxon>Pseudomonadati</taxon>
        <taxon>Balneolota</taxon>
        <taxon>Balneolia</taxon>
        <taxon>Balneolales</taxon>
        <taxon>Balneolaceae</taxon>
        <taxon>Rhodohalobacter</taxon>
    </lineage>
</organism>
<feature type="chain" id="PRO_5046387681" evidence="3">
    <location>
        <begin position="24"/>
        <end position="795"/>
    </location>
</feature>
<keyword evidence="7" id="KW-1185">Reference proteome</keyword>
<evidence type="ECO:0000256" key="3">
    <source>
        <dbReference type="SAM" id="SignalP"/>
    </source>
</evidence>
<evidence type="ECO:0000256" key="2">
    <source>
        <dbReference type="ARBA" id="ARBA00023136"/>
    </source>
</evidence>
<keyword evidence="3" id="KW-0732">Signal</keyword>
<reference evidence="6" key="1">
    <citation type="submission" date="2022-01" db="EMBL/GenBank/DDBJ databases">
        <authorList>
            <person name="Wang Y."/>
        </authorList>
    </citation>
    <scope>NUCLEOTIDE SEQUENCE</scope>
    <source>
        <strain evidence="6">WB101</strain>
    </source>
</reference>
<comment type="subcellular location">
    <subcellularLocation>
        <location evidence="1">Membrane</location>
    </subcellularLocation>
</comment>
<evidence type="ECO:0000259" key="5">
    <source>
        <dbReference type="Pfam" id="PF07244"/>
    </source>
</evidence>
<name>A0ABS9KG80_9BACT</name>
<gene>
    <name evidence="6" type="ORF">L6773_14740</name>
</gene>
<evidence type="ECO:0000256" key="1">
    <source>
        <dbReference type="ARBA" id="ARBA00004370"/>
    </source>
</evidence>
<evidence type="ECO:0000259" key="4">
    <source>
        <dbReference type="Pfam" id="PF01103"/>
    </source>
</evidence>
<dbReference type="Gene3D" id="3.10.20.310">
    <property type="entry name" value="membrane protein fhac"/>
    <property type="match status" value="1"/>
</dbReference>
<dbReference type="EMBL" id="JAKLWS010000021">
    <property type="protein sequence ID" value="MCG2589835.1"/>
    <property type="molecule type" value="Genomic_DNA"/>
</dbReference>
<dbReference type="Pfam" id="PF07244">
    <property type="entry name" value="POTRA"/>
    <property type="match status" value="1"/>
</dbReference>
<keyword evidence="2" id="KW-0472">Membrane</keyword>
<proteinExistence type="predicted"/>
<feature type="signal peptide" evidence="3">
    <location>
        <begin position="1"/>
        <end position="23"/>
    </location>
</feature>
<dbReference type="Proteomes" id="UP001165366">
    <property type="component" value="Unassembled WGS sequence"/>
</dbReference>
<feature type="domain" description="Bacterial surface antigen (D15)" evidence="4">
    <location>
        <begin position="432"/>
        <end position="795"/>
    </location>
</feature>
<evidence type="ECO:0000313" key="7">
    <source>
        <dbReference type="Proteomes" id="UP001165366"/>
    </source>
</evidence>
<dbReference type="Gene3D" id="2.40.160.50">
    <property type="entry name" value="membrane protein fhac: a member of the omp85/tpsb transporter family"/>
    <property type="match status" value="1"/>
</dbReference>
<dbReference type="InterPro" id="IPR000184">
    <property type="entry name" value="Bac_surfAg_D15"/>
</dbReference>
<evidence type="ECO:0000313" key="6">
    <source>
        <dbReference type="EMBL" id="MCG2589835.1"/>
    </source>
</evidence>